<keyword evidence="6" id="KW-1185">Reference proteome</keyword>
<dbReference type="GO" id="GO:0005524">
    <property type="term" value="F:ATP binding"/>
    <property type="evidence" value="ECO:0007669"/>
    <property type="project" value="UniProtKB-KW"/>
</dbReference>
<dbReference type="InterPro" id="IPR050095">
    <property type="entry name" value="ECF_ABC_transporter_ATP-bd"/>
</dbReference>
<dbReference type="InterPro" id="IPR003439">
    <property type="entry name" value="ABC_transporter-like_ATP-bd"/>
</dbReference>
<dbReference type="SMART" id="SM00382">
    <property type="entry name" value="AAA"/>
    <property type="match status" value="2"/>
</dbReference>
<evidence type="ECO:0000256" key="2">
    <source>
        <dbReference type="ARBA" id="ARBA00022741"/>
    </source>
</evidence>
<dbReference type="HOGENOM" id="CLU_000604_45_0_10"/>
<dbReference type="EMBL" id="CP003349">
    <property type="protein sequence ID" value="AFD06910.1"/>
    <property type="molecule type" value="Genomic_DNA"/>
</dbReference>
<feature type="domain" description="ABC transporter" evidence="4">
    <location>
        <begin position="256"/>
        <end position="500"/>
    </location>
</feature>
<keyword evidence="1" id="KW-0813">Transport</keyword>
<dbReference type="GO" id="GO:0043190">
    <property type="term" value="C:ATP-binding cassette (ABC) transporter complex"/>
    <property type="evidence" value="ECO:0007669"/>
    <property type="project" value="TreeGrafter"/>
</dbReference>
<dbReference type="InterPro" id="IPR027417">
    <property type="entry name" value="P-loop_NTPase"/>
</dbReference>
<dbReference type="AlphaFoldDB" id="H8KW07"/>
<dbReference type="PANTHER" id="PTHR43553">
    <property type="entry name" value="HEAVY METAL TRANSPORTER"/>
    <property type="match status" value="1"/>
</dbReference>
<dbReference type="eggNOG" id="COG1119">
    <property type="taxonomic scope" value="Bacteria"/>
</dbReference>
<dbReference type="STRING" id="929556.Solca_1849"/>
<dbReference type="InterPro" id="IPR003593">
    <property type="entry name" value="AAA+_ATPase"/>
</dbReference>
<gene>
    <name evidence="5" type="ordered locus">Solca_1849</name>
</gene>
<dbReference type="InterPro" id="IPR015856">
    <property type="entry name" value="ABC_transpr_CbiO/EcfA_su"/>
</dbReference>
<proteinExistence type="predicted"/>
<dbReference type="PANTHER" id="PTHR43553:SF3">
    <property type="entry name" value="ABC TRANSPORTER ATP-BINDING PROTEIN MODF"/>
    <property type="match status" value="1"/>
</dbReference>
<feature type="domain" description="ABC transporter" evidence="4">
    <location>
        <begin position="5"/>
        <end position="234"/>
    </location>
</feature>
<dbReference type="Pfam" id="PF00005">
    <property type="entry name" value="ABC_tran"/>
    <property type="match status" value="2"/>
</dbReference>
<evidence type="ECO:0000313" key="6">
    <source>
        <dbReference type="Proteomes" id="UP000007590"/>
    </source>
</evidence>
<accession>H8KW07</accession>
<dbReference type="GO" id="GO:0042626">
    <property type="term" value="F:ATPase-coupled transmembrane transporter activity"/>
    <property type="evidence" value="ECO:0007669"/>
    <property type="project" value="TreeGrafter"/>
</dbReference>
<dbReference type="GO" id="GO:0016887">
    <property type="term" value="F:ATP hydrolysis activity"/>
    <property type="evidence" value="ECO:0007669"/>
    <property type="project" value="InterPro"/>
</dbReference>
<name>H8KW07_SOLCM</name>
<evidence type="ECO:0000256" key="1">
    <source>
        <dbReference type="ARBA" id="ARBA00022448"/>
    </source>
</evidence>
<dbReference type="CDD" id="cd03225">
    <property type="entry name" value="ABC_cobalt_CbiO_domain1"/>
    <property type="match status" value="1"/>
</dbReference>
<dbReference type="PROSITE" id="PS50893">
    <property type="entry name" value="ABC_TRANSPORTER_2"/>
    <property type="match status" value="2"/>
</dbReference>
<sequence length="501" mass="56748">MLPLIQATDISFKVHGETILHETSFTVSKGECIVITGASGSGKTTLGKIIAGHYPVSSGSITVANDLRKIFVHQQHDFRFAFHSRSYFGQRFDRNYEGQFPTVHKILSKDTDESLLNHVVNLLHLQEKLDQPVIELSNGEGKRVQLAQALLLQPQLMVLDQPFIGLDVQTRQQLHQLITRLKNEGITIVMVSSPEEIPACTDRVFLLEGGKLSGIVIPNELIIKQENHYNAIKNEIEWQEIERLSPVANDAFENAVHMSNVNICFEDKVILDDVSWTVKKGEHWALIGHNGSGKSTLLSLINADNPQVYLNDVQLFDQKRGGGESIWEIKKKIGYVSPEMHVFFQRTSSYVESISLSANDYTLDGFSQEQTSCYEAICSGFNDQMGSSANITYNQHSLVLHWLEALELKKLQDKPFYKASLGEQRVLLLIRSLVKNPPLLLLDEPCQGLDRYQTQRFTSIVDNICRHFNKTLIYVSHYSNEMPSCIEHQLILEKGRIKEIF</sequence>
<reference evidence="5" key="1">
    <citation type="submission" date="2012-02" db="EMBL/GenBank/DDBJ databases">
        <title>The complete genome of Solitalea canadensis DSM 3403.</title>
        <authorList>
            <consortium name="US DOE Joint Genome Institute (JGI-PGF)"/>
            <person name="Lucas S."/>
            <person name="Copeland A."/>
            <person name="Lapidus A."/>
            <person name="Glavina del Rio T."/>
            <person name="Dalin E."/>
            <person name="Tice H."/>
            <person name="Bruce D."/>
            <person name="Goodwin L."/>
            <person name="Pitluck S."/>
            <person name="Peters L."/>
            <person name="Ovchinnikova G."/>
            <person name="Lu M."/>
            <person name="Kyrpides N."/>
            <person name="Mavromatis K."/>
            <person name="Ivanova N."/>
            <person name="Brettin T."/>
            <person name="Detter J.C."/>
            <person name="Han C."/>
            <person name="Larimer F."/>
            <person name="Land M."/>
            <person name="Hauser L."/>
            <person name="Markowitz V."/>
            <person name="Cheng J.-F."/>
            <person name="Hugenholtz P."/>
            <person name="Woyke T."/>
            <person name="Wu D."/>
            <person name="Spring S."/>
            <person name="Schroeder M."/>
            <person name="Kopitz M."/>
            <person name="Brambilla E."/>
            <person name="Klenk H.-P."/>
            <person name="Eisen J.A."/>
        </authorList>
    </citation>
    <scope>NUCLEOTIDE SEQUENCE</scope>
    <source>
        <strain evidence="5">DSM 3403</strain>
    </source>
</reference>
<organism evidence="5 6">
    <name type="scientific">Solitalea canadensis (strain ATCC 29591 / DSM 3403 / JCM 21819 / LMG 8368 / NBRC 15130 / NCIMB 12057 / USAM 9D)</name>
    <name type="common">Flexibacter canadensis</name>
    <dbReference type="NCBI Taxonomy" id="929556"/>
    <lineage>
        <taxon>Bacteria</taxon>
        <taxon>Pseudomonadati</taxon>
        <taxon>Bacteroidota</taxon>
        <taxon>Sphingobacteriia</taxon>
        <taxon>Sphingobacteriales</taxon>
        <taxon>Sphingobacteriaceae</taxon>
        <taxon>Solitalea</taxon>
    </lineage>
</organism>
<keyword evidence="2" id="KW-0547">Nucleotide-binding</keyword>
<dbReference type="SUPFAM" id="SSF52540">
    <property type="entry name" value="P-loop containing nucleoside triphosphate hydrolases"/>
    <property type="match status" value="2"/>
</dbReference>
<dbReference type="Gene3D" id="3.40.50.300">
    <property type="entry name" value="P-loop containing nucleotide triphosphate hydrolases"/>
    <property type="match status" value="2"/>
</dbReference>
<dbReference type="KEGG" id="scn:Solca_1849"/>
<protein>
    <submittedName>
        <fullName evidence="5">ABC-type molybdenum transport system, ATPase component/photorepair protein PhrA</fullName>
    </submittedName>
</protein>
<evidence type="ECO:0000259" key="4">
    <source>
        <dbReference type="PROSITE" id="PS50893"/>
    </source>
</evidence>
<keyword evidence="3" id="KW-0067">ATP-binding</keyword>
<evidence type="ECO:0000256" key="3">
    <source>
        <dbReference type="ARBA" id="ARBA00022840"/>
    </source>
</evidence>
<dbReference type="Proteomes" id="UP000007590">
    <property type="component" value="Chromosome"/>
</dbReference>
<dbReference type="RefSeq" id="WP_014680137.1">
    <property type="nucleotide sequence ID" value="NC_017770.1"/>
</dbReference>
<evidence type="ECO:0000313" key="5">
    <source>
        <dbReference type="EMBL" id="AFD06910.1"/>
    </source>
</evidence>